<evidence type="ECO:0000259" key="4">
    <source>
        <dbReference type="Pfam" id="PF17853"/>
    </source>
</evidence>
<dbReference type="InterPro" id="IPR051448">
    <property type="entry name" value="CdaR-like_regulators"/>
</dbReference>
<comment type="similarity">
    <text evidence="1">Belongs to the CdaR family.</text>
</comment>
<dbReference type="Gene3D" id="1.10.10.2840">
    <property type="entry name" value="PucR C-terminal helix-turn-helix domain"/>
    <property type="match status" value="1"/>
</dbReference>
<feature type="domain" description="PucR C-terminal helix-turn-helix" evidence="3">
    <location>
        <begin position="468"/>
        <end position="526"/>
    </location>
</feature>
<dbReference type="EMBL" id="BAABJP010000068">
    <property type="protein sequence ID" value="GAA5176051.1"/>
    <property type="molecule type" value="Genomic_DNA"/>
</dbReference>
<comment type="caution">
    <text evidence="5">The sequence shown here is derived from an EMBL/GenBank/DDBJ whole genome shotgun (WGS) entry which is preliminary data.</text>
</comment>
<feature type="domain" description="CdaR GGDEF-like" evidence="4">
    <location>
        <begin position="293"/>
        <end position="415"/>
    </location>
</feature>
<dbReference type="InterPro" id="IPR012914">
    <property type="entry name" value="PucR_dom"/>
</dbReference>
<name>A0ABP9RF30_9PSEU</name>
<dbReference type="Pfam" id="PF13556">
    <property type="entry name" value="HTH_30"/>
    <property type="match status" value="1"/>
</dbReference>
<protein>
    <submittedName>
        <fullName evidence="5">PucR family transcriptional regulator</fullName>
    </submittedName>
</protein>
<dbReference type="Pfam" id="PF17853">
    <property type="entry name" value="GGDEF_2"/>
    <property type="match status" value="1"/>
</dbReference>
<dbReference type="Pfam" id="PF07905">
    <property type="entry name" value="PucR"/>
    <property type="match status" value="1"/>
</dbReference>
<evidence type="ECO:0000313" key="5">
    <source>
        <dbReference type="EMBL" id="GAA5176051.1"/>
    </source>
</evidence>
<evidence type="ECO:0000259" key="3">
    <source>
        <dbReference type="Pfam" id="PF13556"/>
    </source>
</evidence>
<reference evidence="6" key="1">
    <citation type="journal article" date="2019" name="Int. J. Syst. Evol. Microbiol.">
        <title>The Global Catalogue of Microorganisms (GCM) 10K type strain sequencing project: providing services to taxonomists for standard genome sequencing and annotation.</title>
        <authorList>
            <consortium name="The Broad Institute Genomics Platform"/>
            <consortium name="The Broad Institute Genome Sequencing Center for Infectious Disease"/>
            <person name="Wu L."/>
            <person name="Ma J."/>
        </authorList>
    </citation>
    <scope>NUCLEOTIDE SEQUENCE [LARGE SCALE GENOMIC DNA]</scope>
    <source>
        <strain evidence="6">JCM 18303</strain>
    </source>
</reference>
<dbReference type="PANTHER" id="PTHR33744:SF1">
    <property type="entry name" value="DNA-BINDING TRANSCRIPTIONAL ACTIVATOR ADER"/>
    <property type="match status" value="1"/>
</dbReference>
<dbReference type="RefSeq" id="WP_185065666.1">
    <property type="nucleotide sequence ID" value="NZ_BAABJP010000068.1"/>
</dbReference>
<feature type="domain" description="Purine catabolism PurC-like" evidence="2">
    <location>
        <begin position="9"/>
        <end position="128"/>
    </location>
</feature>
<evidence type="ECO:0000313" key="6">
    <source>
        <dbReference type="Proteomes" id="UP001428817"/>
    </source>
</evidence>
<sequence>MTDALVVRDLLAMTILERAVVLAGRSGLDRPVRRLNVMTVPDILPWTKADEFMLSTGYPLPRDAGELVTLVTEFAGRGIAAFGVKFGSSGRRLPAEVLRAADRLGLPIVEIPDDVAFDDILSRVFSDIVNRQAATIARAKEIHDAFLQIVLTGGQLPEIAAQLSDLLSGASVLVVDSDGRRLAAARPERHEPWLRELGVLERDGAARVDRLGPGVHTPGPGRVVVIAELRAGKLRLGHLLVAAEQLGPEATVAVDQAAVVAALDVTRQLAVSAAERQFESNVLHDLVTGGGGEIEDALARGAAFGWDLRRPLVVVVGHAERTGEPDLVRQPDIELWSAEIRNQDRGAAAAAFATNLVGIVGCTGAAGDPAEVPGRVWAGLRATTRHAFSLGVSRPFHEPALIPARYEEARKALRMGRRSHGPGKVTYFAELGLFRLLSLIDDVGELRDFVRDALGELTALEARERAELVRTLQVLLDNHLNVAKSARDLHVHYNTMRYRISKLERLVGPFMSDNRLCLRLAVAMQALEMYEVSPKGAP</sequence>
<dbReference type="InterPro" id="IPR025736">
    <property type="entry name" value="PucR_C-HTH_dom"/>
</dbReference>
<dbReference type="InterPro" id="IPR041522">
    <property type="entry name" value="CdaR_GGDEF"/>
</dbReference>
<gene>
    <name evidence="5" type="ORF">GCM10023321_83480</name>
</gene>
<proteinExistence type="inferred from homology"/>
<dbReference type="Proteomes" id="UP001428817">
    <property type="component" value="Unassembled WGS sequence"/>
</dbReference>
<evidence type="ECO:0000256" key="1">
    <source>
        <dbReference type="ARBA" id="ARBA00006754"/>
    </source>
</evidence>
<keyword evidence="6" id="KW-1185">Reference proteome</keyword>
<dbReference type="PANTHER" id="PTHR33744">
    <property type="entry name" value="CARBOHYDRATE DIACID REGULATOR"/>
    <property type="match status" value="1"/>
</dbReference>
<organism evidence="5 6">
    <name type="scientific">Pseudonocardia eucalypti</name>
    <dbReference type="NCBI Taxonomy" id="648755"/>
    <lineage>
        <taxon>Bacteria</taxon>
        <taxon>Bacillati</taxon>
        <taxon>Actinomycetota</taxon>
        <taxon>Actinomycetes</taxon>
        <taxon>Pseudonocardiales</taxon>
        <taxon>Pseudonocardiaceae</taxon>
        <taxon>Pseudonocardia</taxon>
    </lineage>
</organism>
<evidence type="ECO:0000259" key="2">
    <source>
        <dbReference type="Pfam" id="PF07905"/>
    </source>
</evidence>
<dbReference type="InterPro" id="IPR042070">
    <property type="entry name" value="PucR_C-HTH_sf"/>
</dbReference>
<accession>A0ABP9RF30</accession>